<proteinExistence type="predicted"/>
<name>F6G7D4_RALS8</name>
<keyword evidence="2" id="KW-0489">Methyltransferase</keyword>
<reference evidence="2 3" key="1">
    <citation type="journal article" date="2011" name="J. Bacteriol.">
        <title>Complete genome sequence of the plant pathogen Ralstonia solanacearum strain Po82.</title>
        <authorList>
            <person name="Xu J."/>
            <person name="Zheng H.J."/>
            <person name="Liu L."/>
            <person name="Pan Z.C."/>
            <person name="Prior P."/>
            <person name="Tang B."/>
            <person name="Xu J.S."/>
            <person name="Zhang H."/>
            <person name="Tian Q."/>
            <person name="Zhang L.Q."/>
            <person name="Feng J."/>
        </authorList>
    </citation>
    <scope>NUCLEOTIDE SEQUENCE [LARGE SCALE GENOMIC DNA]</scope>
    <source>
        <strain evidence="3">Po82</strain>
    </source>
</reference>
<dbReference type="GO" id="GO:0008168">
    <property type="term" value="F:methyltransferase activity"/>
    <property type="evidence" value="ECO:0007669"/>
    <property type="project" value="UniProtKB-KW"/>
</dbReference>
<protein>
    <submittedName>
        <fullName evidence="2">Methyltransferase protein</fullName>
    </submittedName>
</protein>
<dbReference type="CDD" id="cd02440">
    <property type="entry name" value="AdoMet_MTases"/>
    <property type="match status" value="1"/>
</dbReference>
<gene>
    <name evidence="2" type="ordered locus">RSPO_m00229</name>
</gene>
<keyword evidence="2" id="KW-0614">Plasmid</keyword>
<dbReference type="AlphaFoldDB" id="F6G7D4"/>
<feature type="domain" description="Methyltransferase" evidence="1">
    <location>
        <begin position="45"/>
        <end position="79"/>
    </location>
</feature>
<evidence type="ECO:0000259" key="1">
    <source>
        <dbReference type="Pfam" id="PF13649"/>
    </source>
</evidence>
<dbReference type="EMBL" id="CP002820">
    <property type="protein sequence ID" value="AEG70870.1"/>
    <property type="molecule type" value="Genomic_DNA"/>
</dbReference>
<geneLocation type="plasmid" evidence="3"/>
<dbReference type="HOGENOM" id="CLU_182908_0_0_4"/>
<dbReference type="SUPFAM" id="SSF53335">
    <property type="entry name" value="S-adenosyl-L-methionine-dependent methyltransferases"/>
    <property type="match status" value="1"/>
</dbReference>
<dbReference type="Gene3D" id="3.40.50.150">
    <property type="entry name" value="Vaccinia Virus protein VP39"/>
    <property type="match status" value="1"/>
</dbReference>
<dbReference type="InterPro" id="IPR029063">
    <property type="entry name" value="SAM-dependent_MTases_sf"/>
</dbReference>
<dbReference type="GO" id="GO:0032259">
    <property type="term" value="P:methylation"/>
    <property type="evidence" value="ECO:0007669"/>
    <property type="project" value="UniProtKB-KW"/>
</dbReference>
<dbReference type="PATRIC" id="fig|1031711.3.peg.3493"/>
<dbReference type="KEGG" id="rsn:RSPO_m00229"/>
<organism evidence="2 3">
    <name type="scientific">Ralstonia solanacearum (strain Po82)</name>
    <dbReference type="NCBI Taxonomy" id="1031711"/>
    <lineage>
        <taxon>Bacteria</taxon>
        <taxon>Pseudomonadati</taxon>
        <taxon>Pseudomonadota</taxon>
        <taxon>Betaproteobacteria</taxon>
        <taxon>Burkholderiales</taxon>
        <taxon>Burkholderiaceae</taxon>
        <taxon>Ralstonia</taxon>
        <taxon>Ralstonia solanacearum species complex</taxon>
    </lineage>
</organism>
<dbReference type="Pfam" id="PF13649">
    <property type="entry name" value="Methyltransf_25"/>
    <property type="match status" value="1"/>
</dbReference>
<dbReference type="Proteomes" id="UP000007953">
    <property type="component" value="Plasmid megaplasmid"/>
</dbReference>
<sequence>MQQHRLVDRQFGQVAQAYLASAVHAQGADLDVLAALARATPHANVLDLGCGGGHVSFAMAPHAASVVACDLSADMLGVVAAGWP</sequence>
<evidence type="ECO:0000313" key="2">
    <source>
        <dbReference type="EMBL" id="AEG70870.1"/>
    </source>
</evidence>
<accession>F6G7D4</accession>
<evidence type="ECO:0000313" key="3">
    <source>
        <dbReference type="Proteomes" id="UP000007953"/>
    </source>
</evidence>
<dbReference type="InterPro" id="IPR041698">
    <property type="entry name" value="Methyltransf_25"/>
</dbReference>
<keyword evidence="2" id="KW-0808">Transferase</keyword>